<evidence type="ECO:0000313" key="3">
    <source>
        <dbReference type="Proteomes" id="UP000253664"/>
    </source>
</evidence>
<comment type="caution">
    <text evidence="2">The sequence shown here is derived from an EMBL/GenBank/DDBJ whole genome shotgun (WGS) entry which is preliminary data.</text>
</comment>
<sequence length="78" mass="8837">MGWDGTYDLDEQNIILPRRRLKKTRVERKKLDVISSPSPSPLHKQGKKKRGPTHSPFRTANQQSTNALPSDQTTKPAT</sequence>
<name>A0A367L4P9_9HYPO</name>
<feature type="region of interest" description="Disordered" evidence="1">
    <location>
        <begin position="27"/>
        <end position="78"/>
    </location>
</feature>
<dbReference type="EMBL" id="LKCN02000015">
    <property type="protein sequence ID" value="RCI09404.1"/>
    <property type="molecule type" value="Genomic_DNA"/>
</dbReference>
<accession>A0A367L4P9</accession>
<proteinExistence type="predicted"/>
<protein>
    <submittedName>
        <fullName evidence="2">Uncharacterized protein</fullName>
    </submittedName>
</protein>
<dbReference type="Proteomes" id="UP000253664">
    <property type="component" value="Unassembled WGS sequence"/>
</dbReference>
<organism evidence="2 3">
    <name type="scientific">Ophiocordyceps polyrhachis-furcata BCC 54312</name>
    <dbReference type="NCBI Taxonomy" id="1330021"/>
    <lineage>
        <taxon>Eukaryota</taxon>
        <taxon>Fungi</taxon>
        <taxon>Dikarya</taxon>
        <taxon>Ascomycota</taxon>
        <taxon>Pezizomycotina</taxon>
        <taxon>Sordariomycetes</taxon>
        <taxon>Hypocreomycetidae</taxon>
        <taxon>Hypocreales</taxon>
        <taxon>Ophiocordycipitaceae</taxon>
        <taxon>Ophiocordyceps</taxon>
    </lineage>
</organism>
<keyword evidence="3" id="KW-1185">Reference proteome</keyword>
<reference evidence="2 3" key="1">
    <citation type="journal article" date="2015" name="BMC Genomics">
        <title>Insights from the genome of Ophiocordyceps polyrhachis-furcata to pathogenicity and host specificity in insect fungi.</title>
        <authorList>
            <person name="Wichadakul D."/>
            <person name="Kobmoo N."/>
            <person name="Ingsriswang S."/>
            <person name="Tangphatsornruang S."/>
            <person name="Chantasingh D."/>
            <person name="Luangsa-ard J.J."/>
            <person name="Eurwilaichitr L."/>
        </authorList>
    </citation>
    <scope>NUCLEOTIDE SEQUENCE [LARGE SCALE GENOMIC DNA]</scope>
    <source>
        <strain evidence="2 3">BCC 54312</strain>
    </source>
</reference>
<gene>
    <name evidence="2" type="ORF">L249_3685</name>
</gene>
<evidence type="ECO:0000313" key="2">
    <source>
        <dbReference type="EMBL" id="RCI09404.1"/>
    </source>
</evidence>
<evidence type="ECO:0000256" key="1">
    <source>
        <dbReference type="SAM" id="MobiDB-lite"/>
    </source>
</evidence>
<dbReference type="AlphaFoldDB" id="A0A367L4P9"/>
<feature type="compositionally biased region" description="Polar residues" evidence="1">
    <location>
        <begin position="56"/>
        <end position="78"/>
    </location>
</feature>